<feature type="compositionally biased region" description="Basic and acidic residues" evidence="1">
    <location>
        <begin position="34"/>
        <end position="66"/>
    </location>
</feature>
<dbReference type="PANTHER" id="PTHR33240:SF8">
    <property type="entry name" value="OS03G0439900 PROTEIN"/>
    <property type="match status" value="1"/>
</dbReference>
<comment type="caution">
    <text evidence="2">The sequence shown here is derived from an EMBL/GenBank/DDBJ whole genome shotgun (WGS) entry which is preliminary data.</text>
</comment>
<organism evidence="2">
    <name type="scientific">Sesamum latifolium</name>
    <dbReference type="NCBI Taxonomy" id="2727402"/>
    <lineage>
        <taxon>Eukaryota</taxon>
        <taxon>Viridiplantae</taxon>
        <taxon>Streptophyta</taxon>
        <taxon>Embryophyta</taxon>
        <taxon>Tracheophyta</taxon>
        <taxon>Spermatophyta</taxon>
        <taxon>Magnoliopsida</taxon>
        <taxon>eudicotyledons</taxon>
        <taxon>Gunneridae</taxon>
        <taxon>Pentapetalae</taxon>
        <taxon>asterids</taxon>
        <taxon>lamiids</taxon>
        <taxon>Lamiales</taxon>
        <taxon>Pedaliaceae</taxon>
        <taxon>Sesamum</taxon>
    </lineage>
</organism>
<dbReference type="Gene3D" id="2.40.70.10">
    <property type="entry name" value="Acid Proteases"/>
    <property type="match status" value="1"/>
</dbReference>
<dbReference type="PANTHER" id="PTHR33240">
    <property type="entry name" value="OS08G0508500 PROTEIN"/>
    <property type="match status" value="1"/>
</dbReference>
<protein>
    <recommendedName>
        <fullName evidence="3">Reverse transcriptase domain-containing protein</fullName>
    </recommendedName>
</protein>
<accession>A0AAW2XMJ5</accession>
<dbReference type="EMBL" id="JACGWN010000004">
    <property type="protein sequence ID" value="KAL0453931.1"/>
    <property type="molecule type" value="Genomic_DNA"/>
</dbReference>
<feature type="region of interest" description="Disordered" evidence="1">
    <location>
        <begin position="405"/>
        <end position="426"/>
    </location>
</feature>
<feature type="region of interest" description="Disordered" evidence="1">
    <location>
        <begin position="31"/>
        <end position="67"/>
    </location>
</feature>
<dbReference type="CDD" id="cd00303">
    <property type="entry name" value="retropepsin_like"/>
    <property type="match status" value="1"/>
</dbReference>
<name>A0AAW2XMJ5_9LAMI</name>
<gene>
    <name evidence="2" type="ORF">Slati_1371200</name>
</gene>
<dbReference type="InterPro" id="IPR021109">
    <property type="entry name" value="Peptidase_aspartic_dom_sf"/>
</dbReference>
<reference evidence="2" key="2">
    <citation type="journal article" date="2024" name="Plant">
        <title>Genomic evolution and insights into agronomic trait innovations of Sesamum species.</title>
        <authorList>
            <person name="Miao H."/>
            <person name="Wang L."/>
            <person name="Qu L."/>
            <person name="Liu H."/>
            <person name="Sun Y."/>
            <person name="Le M."/>
            <person name="Wang Q."/>
            <person name="Wei S."/>
            <person name="Zheng Y."/>
            <person name="Lin W."/>
            <person name="Duan Y."/>
            <person name="Cao H."/>
            <person name="Xiong S."/>
            <person name="Wang X."/>
            <person name="Wei L."/>
            <person name="Li C."/>
            <person name="Ma Q."/>
            <person name="Ju M."/>
            <person name="Zhao R."/>
            <person name="Li G."/>
            <person name="Mu C."/>
            <person name="Tian Q."/>
            <person name="Mei H."/>
            <person name="Zhang T."/>
            <person name="Gao T."/>
            <person name="Zhang H."/>
        </authorList>
    </citation>
    <scope>NUCLEOTIDE SEQUENCE</scope>
    <source>
        <strain evidence="2">KEN1</strain>
    </source>
</reference>
<evidence type="ECO:0008006" key="3">
    <source>
        <dbReference type="Google" id="ProtNLM"/>
    </source>
</evidence>
<evidence type="ECO:0000256" key="1">
    <source>
        <dbReference type="SAM" id="MobiDB-lite"/>
    </source>
</evidence>
<evidence type="ECO:0000313" key="2">
    <source>
        <dbReference type="EMBL" id="KAL0453931.1"/>
    </source>
</evidence>
<feature type="region of interest" description="Disordered" evidence="1">
    <location>
        <begin position="160"/>
        <end position="193"/>
    </location>
</feature>
<sequence length="521" mass="58904">MDRDFFKSLAKKPATKFDVLLARAAKYINMEDAQASKREGREEKRKENKDENPSKKPRMDFKDKKPAWQRVNMVNTPLTVPITQALMAVEGKCLVSRSRTYRDGPRQSKSDKFCRFHNDYRHTTKECRYLKSEIERLIQNGYLQEYVCWEKARGTGPYQNLEEVKDPSPASPVNNVPRTSMMGRSEVNDPPRKGIIKMITSGPTGGDSQRARKAQVREAYGIKMKEIMDVEPADDTPLIQFDQEEHSGPRIPGNDALVITALLANYEIECVFIDSGSSADILFGEAYVQMQLGDAPLEAVDTSLYGFAGEVVHPRGMISLPLTLGTFSLRKTCLLKFLVVDIPSAYNVILGRPTLNAFRAIISTYHMKIKFPVVGGVGEAQADALQACKCYVEAIKRGKKRILEETSREENSNKRGKNSKPRTELKEEAPVIVQPVEELLTVELIPGDPDKITKIGSKMKEDVREQVIGYLRKNKDIFAWTPQDLEGIDPGVITHHLNLDPTIRPIKQKKRHFEPEKDKII</sequence>
<proteinExistence type="predicted"/>
<reference evidence="2" key="1">
    <citation type="submission" date="2020-06" db="EMBL/GenBank/DDBJ databases">
        <authorList>
            <person name="Li T."/>
            <person name="Hu X."/>
            <person name="Zhang T."/>
            <person name="Song X."/>
            <person name="Zhang H."/>
            <person name="Dai N."/>
            <person name="Sheng W."/>
            <person name="Hou X."/>
            <person name="Wei L."/>
        </authorList>
    </citation>
    <scope>NUCLEOTIDE SEQUENCE</scope>
    <source>
        <strain evidence="2">KEN1</strain>
        <tissue evidence="2">Leaf</tissue>
    </source>
</reference>
<dbReference type="AlphaFoldDB" id="A0AAW2XMJ5"/>